<proteinExistence type="predicted"/>
<feature type="domain" description="SLH" evidence="2">
    <location>
        <begin position="25"/>
        <end position="88"/>
    </location>
</feature>
<dbReference type="EMBL" id="CP015108">
    <property type="protein sequence ID" value="ARF12968.1"/>
    <property type="molecule type" value="Genomic_DNA"/>
</dbReference>
<dbReference type="PROSITE" id="PS51272">
    <property type="entry name" value="SLH"/>
    <property type="match status" value="2"/>
</dbReference>
<evidence type="ECO:0000313" key="3">
    <source>
        <dbReference type="EMBL" id="ARF12968.1"/>
    </source>
</evidence>
<dbReference type="Pfam" id="PF00395">
    <property type="entry name" value="SLH"/>
    <property type="match status" value="3"/>
</dbReference>
<dbReference type="PANTHER" id="PTHR43308">
    <property type="entry name" value="OUTER MEMBRANE PROTEIN ALPHA-RELATED"/>
    <property type="match status" value="1"/>
</dbReference>
<evidence type="ECO:0000256" key="1">
    <source>
        <dbReference type="SAM" id="SignalP"/>
    </source>
</evidence>
<sequence>MKKIWMTVGTMALALSLPLSSMAASNQKFTDVPETKHFAEAINELAERHIITGYADGMFKPGNPITRGQASAIIAKLMGLNPDHMVKDPGFKDVSKANGYHNAIAKLAELEVIGGYEDGSFGPNDPVKRGQLASILVKAFDLPRYAFNSEENPFHDVKPNTSHSANVLILHKLGITTGVTSDRFGINEWVTRGQAAKLMQLTERVHPETYSLKTWGPMLRFSEIMTDEDTDEFAVNSELYHAAIIKGRQTPSGYTGDRVQVTPLKEGRGTLQLGGNYGMENQNIKRYYHKYYVDVKKVDGKLKVQLLYASDVLKTRARLKLAADEEVENIRFVRTDGEVLSSNMPFEGYADSPDVFIRVNKPGNFIATVRFTDGKEVRYVVEVKVPDKHMLYYKVKTSKI</sequence>
<evidence type="ECO:0000313" key="4">
    <source>
        <dbReference type="Proteomes" id="UP000192486"/>
    </source>
</evidence>
<dbReference type="Proteomes" id="UP000192486">
    <property type="component" value="Chromosome"/>
</dbReference>
<dbReference type="InterPro" id="IPR001119">
    <property type="entry name" value="SLH_dom"/>
</dbReference>
<gene>
    <name evidence="3" type="ORF">SporoS204_01525</name>
</gene>
<feature type="domain" description="SLH" evidence="2">
    <location>
        <begin position="89"/>
        <end position="150"/>
    </location>
</feature>
<evidence type="ECO:0000259" key="2">
    <source>
        <dbReference type="PROSITE" id="PS51272"/>
    </source>
</evidence>
<keyword evidence="4" id="KW-1185">Reference proteome</keyword>
<keyword evidence="1" id="KW-0732">Signal</keyword>
<name>A0ABN4YQD6_SPOUR</name>
<protein>
    <recommendedName>
        <fullName evidence="2">SLH domain-containing protein</fullName>
    </recommendedName>
</protein>
<feature type="signal peptide" evidence="1">
    <location>
        <begin position="1"/>
        <end position="23"/>
    </location>
</feature>
<reference evidence="3 4" key="1">
    <citation type="submission" date="2016-04" db="EMBL/GenBank/DDBJ databases">
        <title>Comparative Genomics and Epigenetics of Sporosarcina ureae.</title>
        <authorList>
            <person name="Oliver A.S."/>
            <person name="Cooper K.K."/>
        </authorList>
    </citation>
    <scope>NUCLEOTIDE SEQUENCE [LARGE SCALE GENOMIC DNA]</scope>
    <source>
        <strain evidence="3 4">S204</strain>
    </source>
</reference>
<organism evidence="3 4">
    <name type="scientific">Sporosarcina ureae</name>
    <dbReference type="NCBI Taxonomy" id="1571"/>
    <lineage>
        <taxon>Bacteria</taxon>
        <taxon>Bacillati</taxon>
        <taxon>Bacillota</taxon>
        <taxon>Bacilli</taxon>
        <taxon>Bacillales</taxon>
        <taxon>Caryophanaceae</taxon>
        <taxon>Sporosarcina</taxon>
    </lineage>
</organism>
<accession>A0ABN4YQD6</accession>
<dbReference type="InterPro" id="IPR051465">
    <property type="entry name" value="Cell_Envelope_Struct_Comp"/>
</dbReference>
<feature type="chain" id="PRO_5045743800" description="SLH domain-containing protein" evidence="1">
    <location>
        <begin position="24"/>
        <end position="400"/>
    </location>
</feature>
<dbReference type="RefSeq" id="WP_037562232.1">
    <property type="nucleotide sequence ID" value="NZ_CP015108.1"/>
</dbReference>